<reference evidence="1 2" key="1">
    <citation type="submission" date="2016-10" db="EMBL/GenBank/DDBJ databases">
        <authorList>
            <person name="Varghese N."/>
            <person name="Submissions S."/>
        </authorList>
    </citation>
    <scope>NUCLEOTIDE SEQUENCE [LARGE SCALE GENOMIC DNA]</scope>
    <source>
        <strain evidence="1 2">BS2122</strain>
    </source>
</reference>
<dbReference type="AlphaFoldDB" id="A0AB37ZHJ5"/>
<evidence type="ECO:0000313" key="1">
    <source>
        <dbReference type="EMBL" id="SDM37383.1"/>
    </source>
</evidence>
<comment type="caution">
    <text evidence="1">The sequence shown here is derived from an EMBL/GenBank/DDBJ whole genome shotgun (WGS) entry which is preliminary data.</text>
</comment>
<organism evidence="1 2">
    <name type="scientific">Pseudomonas syringae</name>
    <dbReference type="NCBI Taxonomy" id="317"/>
    <lineage>
        <taxon>Bacteria</taxon>
        <taxon>Pseudomonadati</taxon>
        <taxon>Pseudomonadota</taxon>
        <taxon>Gammaproteobacteria</taxon>
        <taxon>Pseudomonadales</taxon>
        <taxon>Pseudomonadaceae</taxon>
        <taxon>Pseudomonas</taxon>
    </lineage>
</organism>
<protein>
    <submittedName>
        <fullName evidence="1">Uncharacterized protein</fullName>
    </submittedName>
</protein>
<proteinExistence type="predicted"/>
<gene>
    <name evidence="1" type="ORF">SAMN05444505_102534</name>
</gene>
<evidence type="ECO:0000313" key="2">
    <source>
        <dbReference type="Proteomes" id="UP000183853"/>
    </source>
</evidence>
<accession>A0AB37ZHJ5</accession>
<dbReference type="Proteomes" id="UP000183853">
    <property type="component" value="Unassembled WGS sequence"/>
</dbReference>
<sequence length="62" mass="6479">MAVHKNAKAPDNGAFVIGGSALAEIPPDASFGLHVKPEMHHITVLDDVFLAFQTPLPGFLGA</sequence>
<dbReference type="EMBL" id="FNHM01000002">
    <property type="protein sequence ID" value="SDM37383.1"/>
    <property type="molecule type" value="Genomic_DNA"/>
</dbReference>
<name>A0AB37ZHJ5_PSESX</name>